<evidence type="ECO:0000256" key="2">
    <source>
        <dbReference type="ARBA" id="ARBA00022448"/>
    </source>
</evidence>
<feature type="transmembrane region" description="Helical" evidence="7">
    <location>
        <begin position="196"/>
        <end position="219"/>
    </location>
</feature>
<dbReference type="InterPro" id="IPR002781">
    <property type="entry name" value="TM_pro_TauE-like"/>
</dbReference>
<keyword evidence="6 7" id="KW-0472">Membrane</keyword>
<evidence type="ECO:0000256" key="4">
    <source>
        <dbReference type="ARBA" id="ARBA00022692"/>
    </source>
</evidence>
<keyword evidence="3" id="KW-1003">Cell membrane</keyword>
<protein>
    <submittedName>
        <fullName evidence="8">Membrane protein</fullName>
    </submittedName>
</protein>
<dbReference type="PANTHER" id="PTHR30269">
    <property type="entry name" value="TRANSMEMBRANE PROTEIN YFCA"/>
    <property type="match status" value="1"/>
</dbReference>
<proteinExistence type="predicted"/>
<dbReference type="InterPro" id="IPR052017">
    <property type="entry name" value="TSUP"/>
</dbReference>
<dbReference type="PANTHER" id="PTHR30269:SF37">
    <property type="entry name" value="MEMBRANE TRANSPORTER PROTEIN"/>
    <property type="match status" value="1"/>
</dbReference>
<feature type="transmembrane region" description="Helical" evidence="7">
    <location>
        <begin position="71"/>
        <end position="90"/>
    </location>
</feature>
<feature type="transmembrane region" description="Helical" evidence="7">
    <location>
        <begin position="226"/>
        <end position="251"/>
    </location>
</feature>
<feature type="transmembrane region" description="Helical" evidence="7">
    <location>
        <begin position="31"/>
        <end position="59"/>
    </location>
</feature>
<dbReference type="AlphaFoldDB" id="A0A160TVV7"/>
<keyword evidence="4 7" id="KW-0812">Transmembrane</keyword>
<sequence length="253" mass="26601">MPESYWILLHFVVFCAALVQAATGFGFGLIAVSVLLIALNSSAAIQVAIMLSLLIALILAPSLRSFVDRRLLRLFVIGTGVGIPLGIVIFLAIDLILLKVLTGLVVMISILFITGRVGGRANILSTPSSTVRDLTVGIMAGIMNASLAIPGPLPVARMVRLGATPETIRATILALFVFSYPVAITLQALMAGVSPATLKVTAVLIPATLVGILTGRILASRITERLFIRITVVLLTATSLGLFVNAGFALMRT</sequence>
<keyword evidence="2" id="KW-0813">Transport</keyword>
<feature type="transmembrane region" description="Helical" evidence="7">
    <location>
        <begin position="167"/>
        <end position="190"/>
    </location>
</feature>
<name>A0A160TVV7_9ZZZZ</name>
<evidence type="ECO:0000256" key="6">
    <source>
        <dbReference type="ARBA" id="ARBA00023136"/>
    </source>
</evidence>
<evidence type="ECO:0000256" key="5">
    <source>
        <dbReference type="ARBA" id="ARBA00022989"/>
    </source>
</evidence>
<accession>A0A160TVV7</accession>
<dbReference type="Pfam" id="PF01925">
    <property type="entry name" value="TauE"/>
    <property type="match status" value="1"/>
</dbReference>
<comment type="subcellular location">
    <subcellularLocation>
        <location evidence="1">Cell membrane</location>
        <topology evidence="1">Multi-pass membrane protein</topology>
    </subcellularLocation>
</comment>
<evidence type="ECO:0000256" key="3">
    <source>
        <dbReference type="ARBA" id="ARBA00022475"/>
    </source>
</evidence>
<dbReference type="GO" id="GO:0005886">
    <property type="term" value="C:plasma membrane"/>
    <property type="evidence" value="ECO:0007669"/>
    <property type="project" value="UniProtKB-SubCell"/>
</dbReference>
<evidence type="ECO:0000313" key="8">
    <source>
        <dbReference type="EMBL" id="CUS55063.1"/>
    </source>
</evidence>
<dbReference type="EMBL" id="CZRL01000120">
    <property type="protein sequence ID" value="CUS55063.1"/>
    <property type="molecule type" value="Genomic_DNA"/>
</dbReference>
<feature type="transmembrane region" description="Helical" evidence="7">
    <location>
        <begin position="96"/>
        <end position="115"/>
    </location>
</feature>
<reference evidence="8" key="1">
    <citation type="submission" date="2015-10" db="EMBL/GenBank/DDBJ databases">
        <authorList>
            <person name="Gilbert D.G."/>
        </authorList>
    </citation>
    <scope>NUCLEOTIDE SEQUENCE</scope>
</reference>
<evidence type="ECO:0000256" key="7">
    <source>
        <dbReference type="SAM" id="Phobius"/>
    </source>
</evidence>
<organism evidence="8">
    <name type="scientific">hydrothermal vent metagenome</name>
    <dbReference type="NCBI Taxonomy" id="652676"/>
    <lineage>
        <taxon>unclassified sequences</taxon>
        <taxon>metagenomes</taxon>
        <taxon>ecological metagenomes</taxon>
    </lineage>
</organism>
<gene>
    <name evidence="8" type="ORF">MGWOODY_XGa2131</name>
</gene>
<keyword evidence="5 7" id="KW-1133">Transmembrane helix</keyword>
<evidence type="ECO:0000256" key="1">
    <source>
        <dbReference type="ARBA" id="ARBA00004651"/>
    </source>
</evidence>